<name>A0A1H9XWE4_9MICO</name>
<accession>A0A1H9XWE4</accession>
<protein>
    <submittedName>
        <fullName evidence="7">RNA polymerase sigma-70 factor, ECF subfamily</fullName>
    </submittedName>
</protein>
<evidence type="ECO:0000256" key="4">
    <source>
        <dbReference type="ARBA" id="ARBA00023163"/>
    </source>
</evidence>
<dbReference type="InterPro" id="IPR014284">
    <property type="entry name" value="RNA_pol_sigma-70_dom"/>
</dbReference>
<dbReference type="Pfam" id="PF04542">
    <property type="entry name" value="Sigma70_r2"/>
    <property type="match status" value="1"/>
</dbReference>
<evidence type="ECO:0000313" key="8">
    <source>
        <dbReference type="Proteomes" id="UP000199019"/>
    </source>
</evidence>
<dbReference type="InterPro" id="IPR036388">
    <property type="entry name" value="WH-like_DNA-bd_sf"/>
</dbReference>
<dbReference type="InterPro" id="IPR013325">
    <property type="entry name" value="RNA_pol_sigma_r2"/>
</dbReference>
<organism evidence="7 8">
    <name type="scientific">Pedococcus cremeus</name>
    <dbReference type="NCBI Taxonomy" id="587636"/>
    <lineage>
        <taxon>Bacteria</taxon>
        <taxon>Bacillati</taxon>
        <taxon>Actinomycetota</taxon>
        <taxon>Actinomycetes</taxon>
        <taxon>Micrococcales</taxon>
        <taxon>Intrasporangiaceae</taxon>
        <taxon>Pedococcus</taxon>
    </lineage>
</organism>
<dbReference type="InterPro" id="IPR007627">
    <property type="entry name" value="RNA_pol_sigma70_r2"/>
</dbReference>
<dbReference type="PANTHER" id="PTHR43133">
    <property type="entry name" value="RNA POLYMERASE ECF-TYPE SIGMA FACTO"/>
    <property type="match status" value="1"/>
</dbReference>
<evidence type="ECO:0000313" key="7">
    <source>
        <dbReference type="EMBL" id="SES50067.1"/>
    </source>
</evidence>
<evidence type="ECO:0000259" key="5">
    <source>
        <dbReference type="Pfam" id="PF04542"/>
    </source>
</evidence>
<evidence type="ECO:0000256" key="1">
    <source>
        <dbReference type="ARBA" id="ARBA00010641"/>
    </source>
</evidence>
<dbReference type="Pfam" id="PF08281">
    <property type="entry name" value="Sigma70_r4_2"/>
    <property type="match status" value="1"/>
</dbReference>
<dbReference type="Gene3D" id="1.10.1740.10">
    <property type="match status" value="1"/>
</dbReference>
<proteinExistence type="inferred from homology"/>
<comment type="similarity">
    <text evidence="1">Belongs to the sigma-70 factor family. ECF subfamily.</text>
</comment>
<dbReference type="InterPro" id="IPR039425">
    <property type="entry name" value="RNA_pol_sigma-70-like"/>
</dbReference>
<dbReference type="SUPFAM" id="SSF88946">
    <property type="entry name" value="Sigma2 domain of RNA polymerase sigma factors"/>
    <property type="match status" value="1"/>
</dbReference>
<evidence type="ECO:0000256" key="2">
    <source>
        <dbReference type="ARBA" id="ARBA00023015"/>
    </source>
</evidence>
<gene>
    <name evidence="7" type="ORF">SAMN05216199_0603</name>
</gene>
<dbReference type="STRING" id="587636.SAMN05216199_0603"/>
<dbReference type="NCBIfam" id="TIGR02937">
    <property type="entry name" value="sigma70-ECF"/>
    <property type="match status" value="1"/>
</dbReference>
<sequence length="197" mass="21221">MKTPSVIGEDFAGVLGAAQRGDEGAFARLWRDVNPSLLRYLSVVSRGDHDDVAAETWASVARGLTRFQGDEEHWRAWLFATARRRAVDDGRRRARSRDLAVGNGTDLDELCVAVRAARPSVDPADVVLAHQAVEEAVAAIRSLPPLQAEVLMLRLVGGLSSDVVAALLDSTPGAVRVAAHRGLKRLSQQLDRTGVTP</sequence>
<keyword evidence="8" id="KW-1185">Reference proteome</keyword>
<evidence type="ECO:0000256" key="3">
    <source>
        <dbReference type="ARBA" id="ARBA00023082"/>
    </source>
</evidence>
<keyword evidence="2" id="KW-0805">Transcription regulation</keyword>
<keyword evidence="3" id="KW-0731">Sigma factor</keyword>
<dbReference type="GO" id="GO:0006352">
    <property type="term" value="P:DNA-templated transcription initiation"/>
    <property type="evidence" value="ECO:0007669"/>
    <property type="project" value="InterPro"/>
</dbReference>
<keyword evidence="4" id="KW-0804">Transcription</keyword>
<dbReference type="GO" id="GO:0003677">
    <property type="term" value="F:DNA binding"/>
    <property type="evidence" value="ECO:0007669"/>
    <property type="project" value="InterPro"/>
</dbReference>
<dbReference type="PANTHER" id="PTHR43133:SF66">
    <property type="entry name" value="ECF RNA POLYMERASE SIGMA FACTOR SIGK"/>
    <property type="match status" value="1"/>
</dbReference>
<dbReference type="AlphaFoldDB" id="A0A1H9XWE4"/>
<evidence type="ECO:0000259" key="6">
    <source>
        <dbReference type="Pfam" id="PF08281"/>
    </source>
</evidence>
<dbReference type="GO" id="GO:0016987">
    <property type="term" value="F:sigma factor activity"/>
    <property type="evidence" value="ECO:0007669"/>
    <property type="project" value="UniProtKB-KW"/>
</dbReference>
<dbReference type="SUPFAM" id="SSF88659">
    <property type="entry name" value="Sigma3 and sigma4 domains of RNA polymerase sigma factors"/>
    <property type="match status" value="1"/>
</dbReference>
<dbReference type="Proteomes" id="UP000199019">
    <property type="component" value="Unassembled WGS sequence"/>
</dbReference>
<dbReference type="Gene3D" id="1.10.10.10">
    <property type="entry name" value="Winged helix-like DNA-binding domain superfamily/Winged helix DNA-binding domain"/>
    <property type="match status" value="1"/>
</dbReference>
<feature type="domain" description="RNA polymerase sigma factor 70 region 4 type 2" evidence="6">
    <location>
        <begin position="137"/>
        <end position="186"/>
    </location>
</feature>
<dbReference type="InterPro" id="IPR013324">
    <property type="entry name" value="RNA_pol_sigma_r3/r4-like"/>
</dbReference>
<dbReference type="InterPro" id="IPR013249">
    <property type="entry name" value="RNA_pol_sigma70_r4_t2"/>
</dbReference>
<feature type="domain" description="RNA polymerase sigma-70 region 2" evidence="5">
    <location>
        <begin position="41"/>
        <end position="95"/>
    </location>
</feature>
<reference evidence="8" key="1">
    <citation type="submission" date="2016-10" db="EMBL/GenBank/DDBJ databases">
        <authorList>
            <person name="Varghese N."/>
            <person name="Submissions S."/>
        </authorList>
    </citation>
    <scope>NUCLEOTIDE SEQUENCE [LARGE SCALE GENOMIC DNA]</scope>
    <source>
        <strain evidence="8">CGMCC 1.6963</strain>
    </source>
</reference>
<dbReference type="EMBL" id="FOHB01000017">
    <property type="protein sequence ID" value="SES50067.1"/>
    <property type="molecule type" value="Genomic_DNA"/>
</dbReference>